<organism evidence="1 2">
    <name type="scientific">Bifidobacterium miconis</name>
    <dbReference type="NCBI Taxonomy" id="2834435"/>
    <lineage>
        <taxon>Bacteria</taxon>
        <taxon>Bacillati</taxon>
        <taxon>Actinomycetota</taxon>
        <taxon>Actinomycetes</taxon>
        <taxon>Bifidobacteriales</taxon>
        <taxon>Bifidobacteriaceae</taxon>
        <taxon>Bifidobacterium</taxon>
    </lineage>
</organism>
<proteinExistence type="predicted"/>
<keyword evidence="2" id="KW-1185">Reference proteome</keyword>
<evidence type="ECO:0000313" key="1">
    <source>
        <dbReference type="EMBL" id="MBW3092901.1"/>
    </source>
</evidence>
<gene>
    <name evidence="1" type="ORF">KIH79_08200</name>
</gene>
<protein>
    <recommendedName>
        <fullName evidence="3">Transposase</fullName>
    </recommendedName>
</protein>
<sequence length="94" mass="10312">MASKKVVFTDEQVAYLNSLPAVQSATANRIEYAADFQHDCMERYGRGESPVKIFRAAGLGPELIGYKRIERCIARWKTAFAVDASDLGGDSPIA</sequence>
<reference evidence="1 2" key="1">
    <citation type="submission" date="2021-05" db="EMBL/GenBank/DDBJ databases">
        <title>Phylogenetic classification of ten novel species belonging to the genus Bifidobacterium comprising B. colchicus sp. nov., B. abeli sp. nov., B. bicoloris sp. nov., B. guerezis sp. nov., B. rosaliae sp. nov., B. santillanensis sp. nov., B. argentati sp. nov., B. amazzoni sp. nov., B. pluviali sp. nov., and B. pinnaculum sp. nov.</title>
        <authorList>
            <person name="Lugli G.A."/>
            <person name="Ruiz Garcia L."/>
            <person name="Margolles A."/>
            <person name="Ventura M."/>
        </authorList>
    </citation>
    <scope>NUCLEOTIDE SEQUENCE [LARGE SCALE GENOMIC DNA]</scope>
    <source>
        <strain evidence="1 2">82T10</strain>
    </source>
</reference>
<name>A0ABS6WI65_9BIFI</name>
<comment type="caution">
    <text evidence="1">The sequence shown here is derived from an EMBL/GenBank/DDBJ whole genome shotgun (WGS) entry which is preliminary data.</text>
</comment>
<evidence type="ECO:0000313" key="2">
    <source>
        <dbReference type="Proteomes" id="UP000700815"/>
    </source>
</evidence>
<dbReference type="EMBL" id="JAHBBH010000021">
    <property type="protein sequence ID" value="MBW3092901.1"/>
    <property type="molecule type" value="Genomic_DNA"/>
</dbReference>
<evidence type="ECO:0008006" key="3">
    <source>
        <dbReference type="Google" id="ProtNLM"/>
    </source>
</evidence>
<dbReference type="RefSeq" id="WP_219058933.1">
    <property type="nucleotide sequence ID" value="NZ_JAHBBH010000021.1"/>
</dbReference>
<dbReference type="Proteomes" id="UP000700815">
    <property type="component" value="Unassembled WGS sequence"/>
</dbReference>
<accession>A0ABS6WI65</accession>